<comment type="caution">
    <text evidence="2">The sequence shown here is derived from an EMBL/GenBank/DDBJ whole genome shotgun (WGS) entry which is preliminary data.</text>
</comment>
<keyword evidence="1" id="KW-0812">Transmembrane</keyword>
<dbReference type="EMBL" id="JBAMZL010000021">
    <property type="protein sequence ID" value="KAL0508045.1"/>
    <property type="molecule type" value="Genomic_DNA"/>
</dbReference>
<keyword evidence="3" id="KW-1185">Reference proteome</keyword>
<keyword evidence="1" id="KW-1133">Transmembrane helix</keyword>
<feature type="transmembrane region" description="Helical" evidence="1">
    <location>
        <begin position="12"/>
        <end position="39"/>
    </location>
</feature>
<protein>
    <recommendedName>
        <fullName evidence="4">Secreted peptide</fullName>
    </recommendedName>
</protein>
<keyword evidence="1" id="KW-0472">Membrane</keyword>
<accession>A0AAW3ANZ0</accession>
<organism evidence="2 3">
    <name type="scientific">Leishmania utingensis</name>
    <dbReference type="NCBI Taxonomy" id="653362"/>
    <lineage>
        <taxon>Eukaryota</taxon>
        <taxon>Discoba</taxon>
        <taxon>Euglenozoa</taxon>
        <taxon>Kinetoplastea</taxon>
        <taxon>Metakinetoplastina</taxon>
        <taxon>Trypanosomatida</taxon>
        <taxon>Trypanosomatidae</taxon>
        <taxon>Leishmaniinae</taxon>
        <taxon>Leishmania</taxon>
    </lineage>
</organism>
<reference evidence="2 3" key="1">
    <citation type="submission" date="2024-02" db="EMBL/GenBank/DDBJ databases">
        <title>FIRST GENOME SEQUENCES OF Leishmania (Viannia) shawi, Leishmania (Viannia) lindenbergi AND Leishmania (Viannia) utingensis.</title>
        <authorList>
            <person name="Resadore F."/>
            <person name="Custodio M.G.F."/>
            <person name="Boite M.C."/>
            <person name="Cupolillo E."/>
            <person name="Ferreira G.E.M."/>
        </authorList>
    </citation>
    <scope>NUCLEOTIDE SEQUENCE [LARGE SCALE GENOMIC DNA]</scope>
    <source>
        <strain evidence="2 3">ITUB/BR/1977/M4964</strain>
    </source>
</reference>
<sequence>MPLASFAPLPPLLTIFFFFLLIFFVCCILAVLGAVSLSLSFSLPVSFCPGVWHVCVCARFIVHVVTQFAPFPICLPSS</sequence>
<gene>
    <name evidence="2" type="ORF">Q4I30_003249</name>
</gene>
<evidence type="ECO:0000313" key="3">
    <source>
        <dbReference type="Proteomes" id="UP001482455"/>
    </source>
</evidence>
<evidence type="ECO:0000256" key="1">
    <source>
        <dbReference type="SAM" id="Phobius"/>
    </source>
</evidence>
<evidence type="ECO:0008006" key="4">
    <source>
        <dbReference type="Google" id="ProtNLM"/>
    </source>
</evidence>
<dbReference type="AlphaFoldDB" id="A0AAW3ANZ0"/>
<name>A0AAW3ANZ0_9TRYP</name>
<evidence type="ECO:0000313" key="2">
    <source>
        <dbReference type="EMBL" id="KAL0508045.1"/>
    </source>
</evidence>
<proteinExistence type="predicted"/>
<dbReference type="Proteomes" id="UP001482455">
    <property type="component" value="Unassembled WGS sequence"/>
</dbReference>